<comment type="similarity">
    <text evidence="1">Belongs to the site-specific recombinase resolvase family.</text>
</comment>
<protein>
    <submittedName>
        <fullName evidence="9">DNA-invertase</fullName>
    </submittedName>
</protein>
<gene>
    <name evidence="9" type="ORF">EcCFBP13530_06855</name>
</gene>
<dbReference type="SUPFAM" id="SSF53041">
    <property type="entry name" value="Resolvase-like"/>
    <property type="match status" value="1"/>
</dbReference>
<dbReference type="GO" id="GO:0015074">
    <property type="term" value="P:DNA integration"/>
    <property type="evidence" value="ECO:0007669"/>
    <property type="project" value="UniProtKB-KW"/>
</dbReference>
<evidence type="ECO:0000256" key="7">
    <source>
        <dbReference type="PROSITE-ProRule" id="PRU10137"/>
    </source>
</evidence>
<reference evidence="9 10" key="1">
    <citation type="journal article" date="2019" name="Sci. Rep.">
        <title>Differences in resource use lead to coexistence of seed-transmitted microbial populations.</title>
        <authorList>
            <person name="Torres-Cortes G."/>
            <person name="Garcia B.J."/>
            <person name="Compant S."/>
            <person name="Rezki S."/>
            <person name="Jones P."/>
            <person name="Preveaux A."/>
            <person name="Briand M."/>
            <person name="Roulet A."/>
            <person name="Bouchez O."/>
            <person name="Jacobson D."/>
            <person name="Barret M."/>
        </authorList>
    </citation>
    <scope>NUCLEOTIDE SEQUENCE [LARGE SCALE GENOMIC DNA]</scope>
    <source>
        <strain evidence="9 10">CFBP13530</strain>
    </source>
</reference>
<dbReference type="AlphaFoldDB" id="A0AB38P687"/>
<evidence type="ECO:0000256" key="1">
    <source>
        <dbReference type="ARBA" id="ARBA00009913"/>
    </source>
</evidence>
<dbReference type="SUPFAM" id="SSF46689">
    <property type="entry name" value="Homeodomain-like"/>
    <property type="match status" value="1"/>
</dbReference>
<evidence type="ECO:0000259" key="8">
    <source>
        <dbReference type="PROSITE" id="PS51736"/>
    </source>
</evidence>
<dbReference type="InterPro" id="IPR006118">
    <property type="entry name" value="Recombinase_CS"/>
</dbReference>
<dbReference type="FunFam" id="1.10.10.60:FF:000352">
    <property type="entry name" value="Site-specific DNA recombinase"/>
    <property type="match status" value="1"/>
</dbReference>
<dbReference type="InterPro" id="IPR050639">
    <property type="entry name" value="SSR_resolvase"/>
</dbReference>
<dbReference type="InterPro" id="IPR006120">
    <property type="entry name" value="Resolvase_HTH_dom"/>
</dbReference>
<evidence type="ECO:0000313" key="10">
    <source>
        <dbReference type="Proteomes" id="UP000306327"/>
    </source>
</evidence>
<name>A0AB38P687_9ENTR</name>
<feature type="domain" description="Resolvase/invertase-type recombinase catalytic" evidence="8">
    <location>
        <begin position="1"/>
        <end position="134"/>
    </location>
</feature>
<sequence length="202" mass="22934">MQYGYARVSTFDQNLELQLEALNRSECDQIFEDKISGAKSKRPGLDKMMKSLRPGDTVIVWKLDRLGRSLIHLVDLLRYFRANNIEFVSITEGIRISTSIGRFAYTMLSAAAEMERENIIERTRAGLAVARAKGRIGGRRPKLTQEQWNQAGRLIANGVDRKQVAIIYDVAVCTLYKKFPASRLDQQLAHEDKLIADTCIDQ</sequence>
<dbReference type="PROSITE" id="PS51736">
    <property type="entry name" value="RECOMBINASES_3"/>
    <property type="match status" value="1"/>
</dbReference>
<dbReference type="Pfam" id="PF00239">
    <property type="entry name" value="Resolvase"/>
    <property type="match status" value="1"/>
</dbReference>
<evidence type="ECO:0000256" key="3">
    <source>
        <dbReference type="ARBA" id="ARBA00023100"/>
    </source>
</evidence>
<evidence type="ECO:0000256" key="2">
    <source>
        <dbReference type="ARBA" id="ARBA00022908"/>
    </source>
</evidence>
<dbReference type="Gene3D" id="3.40.50.1390">
    <property type="entry name" value="Resolvase, N-terminal catalytic domain"/>
    <property type="match status" value="1"/>
</dbReference>
<dbReference type="EMBL" id="QGAL01000002">
    <property type="protein sequence ID" value="TKK20264.1"/>
    <property type="molecule type" value="Genomic_DNA"/>
</dbReference>
<evidence type="ECO:0000256" key="5">
    <source>
        <dbReference type="ARBA" id="ARBA00023172"/>
    </source>
</evidence>
<dbReference type="SMART" id="SM00857">
    <property type="entry name" value="Resolvase"/>
    <property type="match status" value="1"/>
</dbReference>
<accession>A0AB38P687</accession>
<organism evidence="9 10">
    <name type="scientific">Enterobacter cancerogenus</name>
    <dbReference type="NCBI Taxonomy" id="69218"/>
    <lineage>
        <taxon>Bacteria</taxon>
        <taxon>Pseudomonadati</taxon>
        <taxon>Pseudomonadota</taxon>
        <taxon>Gammaproteobacteria</taxon>
        <taxon>Enterobacterales</taxon>
        <taxon>Enterobacteriaceae</taxon>
        <taxon>Enterobacter</taxon>
        <taxon>Enterobacter cloacae complex</taxon>
    </lineage>
</organism>
<evidence type="ECO:0000313" key="9">
    <source>
        <dbReference type="EMBL" id="TKK20264.1"/>
    </source>
</evidence>
<dbReference type="Gene3D" id="1.10.10.60">
    <property type="entry name" value="Homeodomain-like"/>
    <property type="match status" value="1"/>
</dbReference>
<dbReference type="PROSITE" id="PS00397">
    <property type="entry name" value="RECOMBINASES_1"/>
    <property type="match status" value="1"/>
</dbReference>
<evidence type="ECO:0000256" key="4">
    <source>
        <dbReference type="ARBA" id="ARBA00023125"/>
    </source>
</evidence>
<dbReference type="GO" id="GO:0003677">
    <property type="term" value="F:DNA binding"/>
    <property type="evidence" value="ECO:0007669"/>
    <property type="project" value="UniProtKB-KW"/>
</dbReference>
<dbReference type="Proteomes" id="UP000306327">
    <property type="component" value="Unassembled WGS sequence"/>
</dbReference>
<keyword evidence="4" id="KW-0238">DNA-binding</keyword>
<dbReference type="RefSeq" id="WP_137272224.1">
    <property type="nucleotide sequence ID" value="NZ_QGAL01000002.1"/>
</dbReference>
<dbReference type="PROSITE" id="PS00398">
    <property type="entry name" value="RECOMBINASES_2"/>
    <property type="match status" value="1"/>
</dbReference>
<feature type="active site" description="O-(5'-phospho-DNA)-serine intermediate" evidence="6 7">
    <location>
        <position position="9"/>
    </location>
</feature>
<dbReference type="PANTHER" id="PTHR30461">
    <property type="entry name" value="DNA-INVERTASE FROM LAMBDOID PROPHAGE"/>
    <property type="match status" value="1"/>
</dbReference>
<evidence type="ECO:0000256" key="6">
    <source>
        <dbReference type="PIRSR" id="PIRSR606118-50"/>
    </source>
</evidence>
<dbReference type="InterPro" id="IPR036162">
    <property type="entry name" value="Resolvase-like_N_sf"/>
</dbReference>
<dbReference type="CDD" id="cd03768">
    <property type="entry name" value="SR_ResInv"/>
    <property type="match status" value="1"/>
</dbReference>
<dbReference type="InterPro" id="IPR009057">
    <property type="entry name" value="Homeodomain-like_sf"/>
</dbReference>
<keyword evidence="3" id="KW-0230">DNA invertase</keyword>
<dbReference type="Pfam" id="PF02796">
    <property type="entry name" value="HTH_7"/>
    <property type="match status" value="1"/>
</dbReference>
<dbReference type="InterPro" id="IPR006119">
    <property type="entry name" value="Resolv_N"/>
</dbReference>
<dbReference type="GO" id="GO:0000150">
    <property type="term" value="F:DNA strand exchange activity"/>
    <property type="evidence" value="ECO:0007669"/>
    <property type="project" value="UniProtKB-KW"/>
</dbReference>
<proteinExistence type="inferred from homology"/>
<keyword evidence="5" id="KW-0233">DNA recombination</keyword>
<keyword evidence="2" id="KW-0229">DNA integration</keyword>
<dbReference type="CDD" id="cd00569">
    <property type="entry name" value="HTH_Hin_like"/>
    <property type="match status" value="1"/>
</dbReference>
<dbReference type="PANTHER" id="PTHR30461:SF2">
    <property type="entry name" value="SERINE RECOMBINASE PINE-RELATED"/>
    <property type="match status" value="1"/>
</dbReference>
<comment type="caution">
    <text evidence="9">The sequence shown here is derived from an EMBL/GenBank/DDBJ whole genome shotgun (WGS) entry which is preliminary data.</text>
</comment>
<dbReference type="FunFam" id="3.40.50.1390:FF:000001">
    <property type="entry name" value="DNA recombinase"/>
    <property type="match status" value="1"/>
</dbReference>